<feature type="compositionally biased region" description="Polar residues" evidence="4">
    <location>
        <begin position="24"/>
        <end position="40"/>
    </location>
</feature>
<keyword evidence="1 3" id="KW-0238">DNA-binding</keyword>
<dbReference type="InterPro" id="IPR009071">
    <property type="entry name" value="HMG_box_dom"/>
</dbReference>
<protein>
    <submittedName>
        <fullName evidence="7 8">Transcription factor Sox-19a-like</fullName>
    </submittedName>
</protein>
<evidence type="ECO:0000256" key="3">
    <source>
        <dbReference type="PROSITE-ProRule" id="PRU00267"/>
    </source>
</evidence>
<sequence length="320" mass="35837">MNAMVTSQAKPEFMTLHTTQLGLHQSQSPAPTVAPTSPNPLNGDMSHVKRPMNAFMVWSRGKRRQMAQDNPRMHNSEISKRLGAEWKCLTQQEKQPFIDEAKRLRAVHIQEHPDYKYKPKRRKQKTTKKDIYTPYPSIGQGMVPSIDSKYGSIGYQPTLSYGMSSDMYNKLNGGYGYQTTISTGYPLMYSNYNVGPSMVGSHSQSSPTGAHQSYPSSTITSQIGTPVITDSTYRVSTSDYINSKNYFSNMNSPYSPVDSAATSTHSQNRYPTTDENRNIVNHAHSVGNGMVSKLIQEHDVQTNFPDNAVNRNWSLNFSSV</sequence>
<dbReference type="PANTHER" id="PTHR10270:SF324">
    <property type="entry name" value="SOX DOMAIN-CONTAINING PROTEIN DICHAETE-RELATED"/>
    <property type="match status" value="1"/>
</dbReference>
<dbReference type="InterPro" id="IPR036910">
    <property type="entry name" value="HMG_box_dom_sf"/>
</dbReference>
<feature type="region of interest" description="Disordered" evidence="4">
    <location>
        <begin position="198"/>
        <end position="221"/>
    </location>
</feature>
<dbReference type="SUPFAM" id="SSF47095">
    <property type="entry name" value="HMG-box"/>
    <property type="match status" value="1"/>
</dbReference>
<dbReference type="RefSeq" id="XP_065674801.1">
    <property type="nucleotide sequence ID" value="XM_065818729.1"/>
</dbReference>
<dbReference type="PANTHER" id="PTHR10270">
    <property type="entry name" value="SOX TRANSCRIPTION FACTOR"/>
    <property type="match status" value="1"/>
</dbReference>
<evidence type="ECO:0000313" key="8">
    <source>
        <dbReference type="RefSeq" id="XP_065674802.1"/>
    </source>
</evidence>
<dbReference type="Pfam" id="PF00505">
    <property type="entry name" value="HMG_box"/>
    <property type="match status" value="1"/>
</dbReference>
<evidence type="ECO:0000313" key="7">
    <source>
        <dbReference type="RefSeq" id="XP_065674801.1"/>
    </source>
</evidence>
<evidence type="ECO:0000256" key="1">
    <source>
        <dbReference type="ARBA" id="ARBA00023125"/>
    </source>
</evidence>
<evidence type="ECO:0000313" key="6">
    <source>
        <dbReference type="Proteomes" id="UP001652625"/>
    </source>
</evidence>
<name>A0ABM4DJV1_HYDVU</name>
<proteinExistence type="predicted"/>
<feature type="domain" description="HMG box" evidence="5">
    <location>
        <begin position="48"/>
        <end position="116"/>
    </location>
</feature>
<keyword evidence="2 3" id="KW-0539">Nucleus</keyword>
<dbReference type="InterPro" id="IPR050140">
    <property type="entry name" value="SRY-related_HMG-box_TF-like"/>
</dbReference>
<dbReference type="SMART" id="SM00398">
    <property type="entry name" value="HMG"/>
    <property type="match status" value="1"/>
</dbReference>
<dbReference type="GeneID" id="136071975"/>
<reference evidence="7 8" key="1">
    <citation type="submission" date="2025-05" db="UniProtKB">
        <authorList>
            <consortium name="RefSeq"/>
        </authorList>
    </citation>
    <scope>IDENTIFICATION</scope>
</reference>
<feature type="DNA-binding region" description="HMG box" evidence="3">
    <location>
        <begin position="48"/>
        <end position="116"/>
    </location>
</feature>
<dbReference type="Proteomes" id="UP001652625">
    <property type="component" value="Chromosome 15"/>
</dbReference>
<accession>A0ABM4DJV1</accession>
<evidence type="ECO:0000259" key="5">
    <source>
        <dbReference type="PROSITE" id="PS50118"/>
    </source>
</evidence>
<gene>
    <name evidence="7 8" type="primary">LOC136071975</name>
</gene>
<dbReference type="RefSeq" id="XP_065674802.1">
    <property type="nucleotide sequence ID" value="XM_065818730.1"/>
</dbReference>
<dbReference type="CDD" id="cd22028">
    <property type="entry name" value="HMG-box_SoxA_SoxB_SoxG"/>
    <property type="match status" value="1"/>
</dbReference>
<feature type="region of interest" description="Disordered" evidence="4">
    <location>
        <begin position="24"/>
        <end position="47"/>
    </location>
</feature>
<evidence type="ECO:0000256" key="2">
    <source>
        <dbReference type="ARBA" id="ARBA00023242"/>
    </source>
</evidence>
<dbReference type="PROSITE" id="PS50118">
    <property type="entry name" value="HMG_BOX_2"/>
    <property type="match status" value="1"/>
</dbReference>
<evidence type="ECO:0000256" key="4">
    <source>
        <dbReference type="SAM" id="MobiDB-lite"/>
    </source>
</evidence>
<dbReference type="Gene3D" id="1.10.30.10">
    <property type="entry name" value="High mobility group box domain"/>
    <property type="match status" value="1"/>
</dbReference>
<organism evidence="6 7">
    <name type="scientific">Hydra vulgaris</name>
    <name type="common">Hydra</name>
    <name type="synonym">Hydra attenuata</name>
    <dbReference type="NCBI Taxonomy" id="6087"/>
    <lineage>
        <taxon>Eukaryota</taxon>
        <taxon>Metazoa</taxon>
        <taxon>Cnidaria</taxon>
        <taxon>Hydrozoa</taxon>
        <taxon>Hydroidolina</taxon>
        <taxon>Anthoathecata</taxon>
        <taxon>Aplanulata</taxon>
        <taxon>Hydridae</taxon>
        <taxon>Hydra</taxon>
    </lineage>
</organism>
<keyword evidence="6" id="KW-1185">Reference proteome</keyword>